<dbReference type="Pfam" id="PF13181">
    <property type="entry name" value="TPR_8"/>
    <property type="match status" value="1"/>
</dbReference>
<dbReference type="PROSITE" id="PS50005">
    <property type="entry name" value="TPR"/>
    <property type="match status" value="1"/>
</dbReference>
<proteinExistence type="predicted"/>
<dbReference type="STRING" id="1461694.ATO9_22215"/>
<evidence type="ECO:0000259" key="7">
    <source>
        <dbReference type="Pfam" id="PF23914"/>
    </source>
</evidence>
<keyword evidence="6" id="KW-1133">Transmembrane helix</keyword>
<keyword evidence="9" id="KW-1185">Reference proteome</keyword>
<dbReference type="AlphaFoldDB" id="A0A0A0E971"/>
<feature type="transmembrane region" description="Helical" evidence="6">
    <location>
        <begin position="6"/>
        <end position="23"/>
    </location>
</feature>
<evidence type="ECO:0000256" key="3">
    <source>
        <dbReference type="ARBA" id="ARBA00022748"/>
    </source>
</evidence>
<sequence>MIWGIFVLLTLVAIGIVLYPLLLSKSNTLTRGDAVPAILADQMREIQRDMDRGLISEQEAQAARLEIKKRILATTRNSEEKAGSSRNGGRVTLVVAAVLAPVIAAGYYLTMGSPEVPSMAFAARAEERAQTDEVTALAIQLRERLVSDPTGGPSEGWMLLGQTYQRMGRAADAVEAFEVVAEREDATSATFSMLAEAVAVANDGVVIPRAKLAIDRALDLDPSNPAATYFESLYYLQQEETRKAYDLLVSRLNQEEAYVPWMETYAAQINRIAAAADLPVVNLPSGPTSQPGPSAADVAAASEMNDADRAEFIRSMVSRLAERLEDEPDDLDGWMRLANAYTVLQEPDRAVEAYRKAEALLEQQPASDPRRAAVRAALERLGG</sequence>
<dbReference type="PANTHER" id="PTHR47870:SF1">
    <property type="entry name" value="CYTOCHROME C-TYPE BIOGENESIS PROTEIN CCMH"/>
    <property type="match status" value="1"/>
</dbReference>
<dbReference type="InterPro" id="IPR019734">
    <property type="entry name" value="TPR_rpt"/>
</dbReference>
<reference evidence="8 9" key="1">
    <citation type="journal article" date="2015" name="Antonie Van Leeuwenhoek">
        <title>Pseudooceanicola atlanticus gen. nov. sp. nov., isolated from surface seawater of the Atlantic Ocean and reclassification of Oceanicola batsensis, Oceanicola marinus, Oceanicola nitratireducens, Oceanicola nanhaiensis, Oceanicola antarcticus and Oceanicola flagellatus, as Pseudooceanicola batsensis comb. nov., Pseudooceanicola marinus comb. nov., Pseudooceanicola nitratireducens comb. nov., Pseudooceanicola nanhaiensis comb. nov., Pseudooceanicola antarcticus comb. nov., and Pseudooceanicola flagellatus comb. nov.</title>
        <authorList>
            <person name="Lai Q."/>
            <person name="Li G."/>
            <person name="Liu X."/>
            <person name="Du Y."/>
            <person name="Sun F."/>
            <person name="Shao Z."/>
        </authorList>
    </citation>
    <scope>NUCLEOTIDE SEQUENCE [LARGE SCALE GENOMIC DNA]</scope>
    <source>
        <strain evidence="8 9">22II-s11g</strain>
    </source>
</reference>
<keyword evidence="2" id="KW-0677">Repeat</keyword>
<dbReference type="eggNOG" id="COG4235">
    <property type="taxonomic scope" value="Bacteria"/>
</dbReference>
<keyword evidence="3" id="KW-0201">Cytochrome c-type biogenesis</keyword>
<dbReference type="GO" id="GO:0017004">
    <property type="term" value="P:cytochrome complex assembly"/>
    <property type="evidence" value="ECO:0007669"/>
    <property type="project" value="UniProtKB-KW"/>
</dbReference>
<keyword evidence="4 5" id="KW-0802">TPR repeat</keyword>
<name>A0A0A0E971_9RHOB</name>
<dbReference type="Pfam" id="PF23914">
    <property type="entry name" value="TPR_CcmH_CycH"/>
    <property type="match status" value="1"/>
</dbReference>
<dbReference type="SUPFAM" id="SSF48452">
    <property type="entry name" value="TPR-like"/>
    <property type="match status" value="1"/>
</dbReference>
<feature type="repeat" description="TPR" evidence="5">
    <location>
        <begin position="331"/>
        <end position="364"/>
    </location>
</feature>
<dbReference type="InterPro" id="IPR017560">
    <property type="entry name" value="Cyt_c_biogenesis_CcmI"/>
</dbReference>
<organism evidence="8 9">
    <name type="scientific">Pseudooceanicola atlanticus</name>
    <dbReference type="NCBI Taxonomy" id="1461694"/>
    <lineage>
        <taxon>Bacteria</taxon>
        <taxon>Pseudomonadati</taxon>
        <taxon>Pseudomonadota</taxon>
        <taxon>Alphaproteobacteria</taxon>
        <taxon>Rhodobacterales</taxon>
        <taxon>Paracoccaceae</taxon>
        <taxon>Pseudooceanicola</taxon>
    </lineage>
</organism>
<dbReference type="InterPro" id="IPR051263">
    <property type="entry name" value="C-type_cytochrome_biogenesis"/>
</dbReference>
<accession>A0A0A0E971</accession>
<evidence type="ECO:0000313" key="9">
    <source>
        <dbReference type="Proteomes" id="UP000030004"/>
    </source>
</evidence>
<dbReference type="SMART" id="SM00028">
    <property type="entry name" value="TPR"/>
    <property type="match status" value="2"/>
</dbReference>
<dbReference type="Proteomes" id="UP000030004">
    <property type="component" value="Unassembled WGS sequence"/>
</dbReference>
<dbReference type="RefSeq" id="WP_043754564.1">
    <property type="nucleotide sequence ID" value="NZ_AQQX01000023.1"/>
</dbReference>
<dbReference type="InterPro" id="IPR011990">
    <property type="entry name" value="TPR-like_helical_dom_sf"/>
</dbReference>
<evidence type="ECO:0000313" key="8">
    <source>
        <dbReference type="EMBL" id="KGM46735.1"/>
    </source>
</evidence>
<evidence type="ECO:0000256" key="4">
    <source>
        <dbReference type="ARBA" id="ARBA00022803"/>
    </source>
</evidence>
<keyword evidence="6" id="KW-0812">Transmembrane</keyword>
<evidence type="ECO:0000256" key="2">
    <source>
        <dbReference type="ARBA" id="ARBA00022737"/>
    </source>
</evidence>
<keyword evidence="6" id="KW-0472">Membrane</keyword>
<dbReference type="InterPro" id="IPR056413">
    <property type="entry name" value="TPR_CcmH_CycH"/>
</dbReference>
<dbReference type="GO" id="GO:0030313">
    <property type="term" value="C:cell envelope"/>
    <property type="evidence" value="ECO:0007669"/>
    <property type="project" value="UniProtKB-SubCell"/>
</dbReference>
<dbReference type="EMBL" id="AQQX01000023">
    <property type="protein sequence ID" value="KGM46735.1"/>
    <property type="molecule type" value="Genomic_DNA"/>
</dbReference>
<comment type="caution">
    <text evidence="8">The sequence shown here is derived from an EMBL/GenBank/DDBJ whole genome shotgun (WGS) entry which is preliminary data.</text>
</comment>
<dbReference type="PANTHER" id="PTHR47870">
    <property type="entry name" value="CYTOCHROME C-TYPE BIOGENESIS PROTEIN CCMH"/>
    <property type="match status" value="1"/>
</dbReference>
<gene>
    <name evidence="8" type="ORF">ATO9_22215</name>
</gene>
<comment type="subcellular location">
    <subcellularLocation>
        <location evidence="1">Cell envelope</location>
    </subcellularLocation>
</comment>
<evidence type="ECO:0000256" key="6">
    <source>
        <dbReference type="SAM" id="Phobius"/>
    </source>
</evidence>
<feature type="transmembrane region" description="Helical" evidence="6">
    <location>
        <begin position="91"/>
        <end position="109"/>
    </location>
</feature>
<dbReference type="Gene3D" id="1.25.40.10">
    <property type="entry name" value="Tetratricopeptide repeat domain"/>
    <property type="match status" value="2"/>
</dbReference>
<evidence type="ECO:0000256" key="5">
    <source>
        <dbReference type="PROSITE-ProRule" id="PRU00339"/>
    </source>
</evidence>
<feature type="domain" description="Cytochrome c-type biogenesis protein H TPR" evidence="7">
    <location>
        <begin position="125"/>
        <end position="246"/>
    </location>
</feature>
<dbReference type="OrthoDB" id="9815847at2"/>
<dbReference type="NCBIfam" id="TIGR03142">
    <property type="entry name" value="cytochro_ccmI"/>
    <property type="match status" value="1"/>
</dbReference>
<evidence type="ECO:0000256" key="1">
    <source>
        <dbReference type="ARBA" id="ARBA00004196"/>
    </source>
</evidence>
<protein>
    <submittedName>
        <fullName evidence="8">Cytochrome C biogenesis protein</fullName>
    </submittedName>
</protein>